<dbReference type="EMBL" id="DVGD01000288">
    <property type="protein sequence ID" value="HIR10464.1"/>
    <property type="molecule type" value="Genomic_DNA"/>
</dbReference>
<comment type="caution">
    <text evidence="3">The sequence shown here is derived from an EMBL/GenBank/DDBJ whole genome shotgun (WGS) entry which is preliminary data.</text>
</comment>
<keyword evidence="3" id="KW-0808">Transferase</keyword>
<dbReference type="GO" id="GO:0004821">
    <property type="term" value="F:histidine-tRNA ligase activity"/>
    <property type="evidence" value="ECO:0007669"/>
    <property type="project" value="TreeGrafter"/>
</dbReference>
<reference evidence="3" key="1">
    <citation type="submission" date="2020-10" db="EMBL/GenBank/DDBJ databases">
        <authorList>
            <person name="Gilroy R."/>
        </authorList>
    </citation>
    <scope>NUCLEOTIDE SEQUENCE</scope>
    <source>
        <strain evidence="3">ChiHjej9B8-7071</strain>
    </source>
</reference>
<name>A0A9D1D925_9FIRM</name>
<feature type="binding site" evidence="1">
    <location>
        <begin position="252"/>
        <end position="253"/>
    </location>
    <ligand>
        <name>L-histidine</name>
        <dbReference type="ChEBI" id="CHEBI:57595"/>
    </ligand>
</feature>
<evidence type="ECO:0000256" key="1">
    <source>
        <dbReference type="PIRSR" id="PIRSR001549-1"/>
    </source>
</evidence>
<dbReference type="PANTHER" id="PTHR43707:SF1">
    <property type="entry name" value="HISTIDINE--TRNA LIGASE, MITOCHONDRIAL-RELATED"/>
    <property type="match status" value="1"/>
</dbReference>
<organism evidence="3 4">
    <name type="scientific">Candidatus Avoscillospira stercoripullorum</name>
    <dbReference type="NCBI Taxonomy" id="2840709"/>
    <lineage>
        <taxon>Bacteria</taxon>
        <taxon>Bacillati</taxon>
        <taxon>Bacillota</taxon>
        <taxon>Clostridia</taxon>
        <taxon>Eubacteriales</taxon>
        <taxon>Oscillospiraceae</taxon>
        <taxon>Oscillospiraceae incertae sedis</taxon>
        <taxon>Candidatus Avoscillospira</taxon>
    </lineage>
</organism>
<dbReference type="GO" id="GO:0140096">
    <property type="term" value="F:catalytic activity, acting on a protein"/>
    <property type="evidence" value="ECO:0007669"/>
    <property type="project" value="UniProtKB-ARBA"/>
</dbReference>
<feature type="binding site" evidence="1">
    <location>
        <position position="93"/>
    </location>
    <ligand>
        <name>L-histidine</name>
        <dbReference type="ChEBI" id="CHEBI:57595"/>
    </ligand>
</feature>
<proteinExistence type="predicted"/>
<dbReference type="GO" id="GO:0006427">
    <property type="term" value="P:histidyl-tRNA aminoacylation"/>
    <property type="evidence" value="ECO:0007669"/>
    <property type="project" value="TreeGrafter"/>
</dbReference>
<dbReference type="PANTHER" id="PTHR43707">
    <property type="entry name" value="HISTIDYL-TRNA SYNTHETASE"/>
    <property type="match status" value="1"/>
</dbReference>
<dbReference type="InterPro" id="IPR045864">
    <property type="entry name" value="aa-tRNA-synth_II/BPL/LPL"/>
</dbReference>
<evidence type="ECO:0000259" key="2">
    <source>
        <dbReference type="Pfam" id="PF13393"/>
    </source>
</evidence>
<feature type="binding site" evidence="1">
    <location>
        <begin position="66"/>
        <end position="68"/>
    </location>
    <ligand>
        <name>L-histidine</name>
        <dbReference type="ChEBI" id="CHEBI:57595"/>
    </ligand>
</feature>
<feature type="binding site" evidence="1">
    <location>
        <position position="106"/>
    </location>
    <ligand>
        <name>L-histidine</name>
        <dbReference type="ChEBI" id="CHEBI:57595"/>
    </ligand>
</feature>
<dbReference type="GO" id="GO:0005737">
    <property type="term" value="C:cytoplasm"/>
    <property type="evidence" value="ECO:0007669"/>
    <property type="project" value="InterPro"/>
</dbReference>
<keyword evidence="3" id="KW-0328">Glycosyltransferase</keyword>
<reference evidence="3" key="2">
    <citation type="journal article" date="2021" name="PeerJ">
        <title>Extensive microbial diversity within the chicken gut microbiome revealed by metagenomics and culture.</title>
        <authorList>
            <person name="Gilroy R."/>
            <person name="Ravi A."/>
            <person name="Getino M."/>
            <person name="Pursley I."/>
            <person name="Horton D.L."/>
            <person name="Alikhan N.F."/>
            <person name="Baker D."/>
            <person name="Gharbi K."/>
            <person name="Hall N."/>
            <person name="Watson M."/>
            <person name="Adriaenssens E.M."/>
            <person name="Foster-Nyarko E."/>
            <person name="Jarju S."/>
            <person name="Secka A."/>
            <person name="Antonio M."/>
            <person name="Oren A."/>
            <person name="Chaudhuri R.R."/>
            <person name="La Ragione R."/>
            <person name="Hildebrand F."/>
            <person name="Pallen M.J."/>
        </authorList>
    </citation>
    <scope>NUCLEOTIDE SEQUENCE</scope>
    <source>
        <strain evidence="3">ChiHjej9B8-7071</strain>
    </source>
</reference>
<dbReference type="InterPro" id="IPR004516">
    <property type="entry name" value="HisRS/HisZ"/>
</dbReference>
<dbReference type="GO" id="GO:0016757">
    <property type="term" value="F:glycosyltransferase activity"/>
    <property type="evidence" value="ECO:0007669"/>
    <property type="project" value="UniProtKB-KW"/>
</dbReference>
<dbReference type="Pfam" id="PF13393">
    <property type="entry name" value="tRNA-synt_His"/>
    <property type="match status" value="1"/>
</dbReference>
<dbReference type="AlphaFoldDB" id="A0A9D1D925"/>
<feature type="domain" description="Class II Histidinyl-tRNA synthetase (HisRS)-like catalytic core" evidence="2">
    <location>
        <begin position="6"/>
        <end position="298"/>
    </location>
</feature>
<evidence type="ECO:0000313" key="4">
    <source>
        <dbReference type="Proteomes" id="UP000824258"/>
    </source>
</evidence>
<gene>
    <name evidence="3" type="ORF">IAA70_08670</name>
</gene>
<dbReference type="SUPFAM" id="SSF55681">
    <property type="entry name" value="Class II aaRS and biotin synthetases"/>
    <property type="match status" value="1"/>
</dbReference>
<dbReference type="Proteomes" id="UP000824258">
    <property type="component" value="Unassembled WGS sequence"/>
</dbReference>
<feature type="binding site" evidence="1">
    <location>
        <position position="110"/>
    </location>
    <ligand>
        <name>L-histidine</name>
        <dbReference type="ChEBI" id="CHEBI:57595"/>
    </ligand>
</feature>
<accession>A0A9D1D925</accession>
<dbReference type="InterPro" id="IPR041715">
    <property type="entry name" value="HisRS-like_core"/>
</dbReference>
<dbReference type="PIRSF" id="PIRSF001549">
    <property type="entry name" value="His-tRNA_synth"/>
    <property type="match status" value="1"/>
</dbReference>
<evidence type="ECO:0000313" key="3">
    <source>
        <dbReference type="EMBL" id="HIR10464.1"/>
    </source>
</evidence>
<sequence length="365" mass="40990">MVEQLKWEERALLRLRQLYSSYGYEPFKMSKFEPYDLYLNHKEFLISEGAITFTDTDGTLMALKPDVTLSIVKNFRREQTPVQKVYYNENVYRISGASRRYREIMQTGIECLGEVAMPELCEMVVLAAKSLQSISQNYVLDLSHLGIIAEILNPLSLSQEERAEALQMLGQKNLDALRQLLAPLGEATNPLLTLTALSGQLDEVLPALRPLCRTSRAEKAYEELQLLSSILKDEGLENQVRLDFSIVNDMNYYNGLVFRGYVAGIPTGVLSGGQYDQLMEKMGKDARGVGFAVYLDQLERLPTEEAPYDLDTVLLYSPDDAAASFRTAEALRKDGTQVLLAQQPPAGKRVRRLLCLVNGEVTEVG</sequence>
<dbReference type="Gene3D" id="3.30.930.10">
    <property type="entry name" value="Bira Bifunctional Protein, Domain 2"/>
    <property type="match status" value="1"/>
</dbReference>
<protein>
    <submittedName>
        <fullName evidence="3">ATP phosphoribosyltransferase regulatory subunit</fullName>
    </submittedName>
</protein>